<feature type="domain" description="5-aminolevulinate synthase presequence" evidence="2">
    <location>
        <begin position="7"/>
        <end position="98"/>
    </location>
</feature>
<dbReference type="GO" id="GO:0003870">
    <property type="term" value="F:5-aminolevulinate synthase activity"/>
    <property type="evidence" value="ECO:0007669"/>
    <property type="project" value="InterPro"/>
</dbReference>
<feature type="signal peptide" evidence="1">
    <location>
        <begin position="1"/>
        <end position="15"/>
    </location>
</feature>
<dbReference type="VEuPathDB" id="HostDB:ENSG00000158578"/>
<dbReference type="GO" id="GO:0006778">
    <property type="term" value="P:porphyrin-containing compound metabolic process"/>
    <property type="evidence" value="ECO:0007669"/>
    <property type="project" value="InterPro"/>
</dbReference>
<dbReference type="Ensembl" id="ENST00000493869.2">
    <property type="protein sequence ID" value="ENSP00000495713.1"/>
    <property type="gene ID" value="ENSG00000158578.21"/>
</dbReference>
<protein>
    <submittedName>
        <fullName evidence="3">5'-aminolevulinate synthase 2</fullName>
    </submittedName>
</protein>
<dbReference type="OrthoDB" id="10263824at2759"/>
<dbReference type="GO" id="GO:0030170">
    <property type="term" value="F:pyridoxal phosphate binding"/>
    <property type="evidence" value="ECO:0007669"/>
    <property type="project" value="InterPro"/>
</dbReference>
<keyword evidence="1" id="KW-0732">Signal</keyword>
<keyword evidence="4" id="KW-1185">Reference proteome</keyword>
<dbReference type="MassIVE" id="A0A2R8Y6R4"/>
<feature type="chain" id="PRO_5015324893" evidence="1">
    <location>
        <begin position="16"/>
        <end position="141"/>
    </location>
</feature>
<dbReference type="Gene3D" id="4.10.92.10">
    <property type="entry name" value="Aminolevulinic Acid Synthase 2"/>
    <property type="match status" value="1"/>
</dbReference>
<reference evidence="3" key="4">
    <citation type="submission" date="2025-08" db="UniProtKB">
        <authorList>
            <consortium name="Ensembl"/>
        </authorList>
    </citation>
    <scope>IDENTIFICATION</scope>
</reference>
<evidence type="ECO:0007829" key="6">
    <source>
        <dbReference type="ProteomicsDB" id="A0A2R8Y6R4"/>
    </source>
</evidence>
<accession>A0A2R8Y6R4</accession>
<dbReference type="AlphaFoldDB" id="A0A2R8Y6R4"/>
<evidence type="ECO:0007829" key="5">
    <source>
        <dbReference type="PeptideAtlas" id="A0A2R8Y6R4"/>
    </source>
</evidence>
<feature type="non-terminal residue" evidence="3">
    <location>
        <position position="141"/>
    </location>
</feature>
<dbReference type="ExpressionAtlas" id="A0A2R8Y6R4">
    <property type="expression patterns" value="baseline and differential"/>
</dbReference>
<dbReference type="Proteomes" id="UP000005640">
    <property type="component" value="Chromosome X"/>
</dbReference>
<evidence type="ECO:0000259" key="2">
    <source>
        <dbReference type="Pfam" id="PF09029"/>
    </source>
</evidence>
<dbReference type="HGNC" id="HGNC:397">
    <property type="gene designation" value="ALAS2"/>
</dbReference>
<sequence>MVTAAMLLQCCPVLARGPTSLLGKVVKTHQFLFGIGRCPILATQGPNCSQIHLKATKAGGDSPSWAKGHCPFMLSELQDGKSKIVQKAAPEVQEDVKAFKTGRPCSVMVLELVAPATSQAPILPGCEIYSDAGNHASMIQG</sequence>
<dbReference type="ChiTaRS" id="ALAS2">
    <property type="organism name" value="human"/>
</dbReference>
<dbReference type="EMBL" id="AL020991">
    <property type="status" value="NOT_ANNOTATED_CDS"/>
    <property type="molecule type" value="Genomic_DNA"/>
</dbReference>
<name>A0A2R8Y6R4_HUMAN</name>
<dbReference type="GeneTree" id="ENSGT00940000159912"/>
<reference evidence="3 4" key="1">
    <citation type="journal article" date="2001" name="Nature">
        <title>Initial sequencing and analysis of the human genome.</title>
        <authorList>
            <consortium name="International Human Genome Sequencing Consortium"/>
            <person name="Lander E.S."/>
            <person name="Linton L.M."/>
            <person name="Birren B."/>
            <person name="Nusbaum C."/>
            <person name="Zody M.C."/>
            <person name="Baldwin J."/>
            <person name="Devon K."/>
            <person name="Dewar K."/>
            <person name="Doyle M."/>
            <person name="FitzHugh W."/>
            <person name="Funke R."/>
            <person name="Gage D."/>
            <person name="Harris K."/>
            <person name="Heaford A."/>
            <person name="Howland J."/>
            <person name="Kann L."/>
            <person name="Lehoczky J."/>
            <person name="LeVine R."/>
            <person name="McEwan P."/>
            <person name="McKernan K."/>
            <person name="Meldrim J."/>
            <person name="Mesirov J.P."/>
            <person name="Miranda C."/>
            <person name="Morris W."/>
            <person name="Naylor J."/>
            <person name="Raymond C."/>
            <person name="Rosetti M."/>
            <person name="Santos R."/>
            <person name="Sheridan A."/>
            <person name="Sougnez C."/>
            <person name="Stange-Thomann N."/>
            <person name="Stojanovic N."/>
            <person name="Subramanian A."/>
            <person name="Wyman D."/>
            <person name="Rogers J."/>
            <person name="Sulston J."/>
            <person name="Ainscough R."/>
            <person name="Beck S."/>
            <person name="Bentley D."/>
            <person name="Burton J."/>
            <person name="Clee C."/>
            <person name="Carter N."/>
            <person name="Coulson A."/>
            <person name="Deadman R."/>
            <person name="Deloukas P."/>
            <person name="Dunham A."/>
            <person name="Dunham I."/>
            <person name="Durbin R."/>
            <person name="French L."/>
            <person name="Grafham D."/>
            <person name="Gregory S."/>
            <person name="Hubbard T."/>
            <person name="Humphray S."/>
            <person name="Hunt A."/>
            <person name="Jones M."/>
            <person name="Lloyd C."/>
            <person name="McMurray A."/>
            <person name="Matthews L."/>
            <person name="Mercer S."/>
            <person name="Milne S."/>
            <person name="Mullikin J.C."/>
            <person name="Mungall A."/>
            <person name="Plumb R."/>
            <person name="Ross M."/>
            <person name="Shownkeen R."/>
            <person name="Sims S."/>
            <person name="Waterston R.H."/>
            <person name="Wilson R.K."/>
            <person name="Hillier L.W."/>
            <person name="McPherson J.D."/>
            <person name="Marra M.A."/>
            <person name="Mardis E.R."/>
            <person name="Fulton L.A."/>
            <person name="Chinwalla A.T."/>
            <person name="Pepin K.H."/>
            <person name="Gish W.R."/>
            <person name="Chissoe S.L."/>
            <person name="Wendl M.C."/>
            <person name="Delehaunty K.D."/>
            <person name="Miner T.L."/>
            <person name="Delehaunty A."/>
            <person name="Kramer J.B."/>
            <person name="Cook L.L."/>
            <person name="Fulton R.S."/>
            <person name="Johnson D.L."/>
            <person name="Minx P.J."/>
            <person name="Clifton S.W."/>
            <person name="Hawkins T."/>
            <person name="Branscomb E."/>
            <person name="Predki P."/>
            <person name="Richardson P."/>
            <person name="Wenning S."/>
            <person name="Slezak T."/>
            <person name="Doggett N."/>
            <person name="Cheng J.F."/>
            <person name="Olsen A."/>
            <person name="Lucas S."/>
            <person name="Elkin C."/>
            <person name="Uberbacher E."/>
            <person name="Frazier M."/>
            <person name="Gibbs R.A."/>
            <person name="Muzny D.M."/>
            <person name="Scherer S.E."/>
            <person name="Bouck J.B."/>
            <person name="Sodergren E.J."/>
            <person name="Worley K.C."/>
            <person name="Rives C.M."/>
            <person name="Gorrell J.H."/>
            <person name="Metzker M.L."/>
            <person name="Naylor S.L."/>
            <person name="Kucherlapati R.S."/>
            <person name="Nelson D.L."/>
            <person name="Weinstock G.M."/>
            <person name="Sakaki Y."/>
            <person name="Fujiyama A."/>
            <person name="Hattori M."/>
            <person name="Yada T."/>
            <person name="Toyoda A."/>
            <person name="Itoh T."/>
            <person name="Kawagoe C."/>
            <person name="Watanabe H."/>
            <person name="Totoki Y."/>
            <person name="Taylor T."/>
            <person name="Weissenbach J."/>
            <person name="Heilig R."/>
            <person name="Saurin W."/>
            <person name="Artiguenave F."/>
            <person name="Brottier P."/>
            <person name="Bruls T."/>
            <person name="Pelletier E."/>
            <person name="Robert C."/>
            <person name="Wincker P."/>
            <person name="Smith D.R."/>
            <person name="Doucette-Stamm L."/>
            <person name="Rubenfield M."/>
            <person name="Weinstock K."/>
            <person name="Lee H.M."/>
            <person name="Dubois J."/>
            <person name="Rosenthal A."/>
            <person name="Platzer M."/>
            <person name="Nyakatura G."/>
            <person name="Taudien S."/>
            <person name="Rump A."/>
            <person name="Yang H."/>
            <person name="Yu J."/>
            <person name="Wang J."/>
            <person name="Huang G."/>
            <person name="Gu J."/>
            <person name="Hood L."/>
            <person name="Rowen L."/>
            <person name="Madan A."/>
            <person name="Qin S."/>
            <person name="Davis R.W."/>
            <person name="Federspiel N.A."/>
            <person name="Abola A.P."/>
            <person name="Proctor M.J."/>
            <person name="Myers R.M."/>
            <person name="Schmutz J."/>
            <person name="Dickson M."/>
            <person name="Grimwood J."/>
            <person name="Cox D.R."/>
            <person name="Olson M.V."/>
            <person name="Kaul R."/>
            <person name="Raymond C."/>
            <person name="Shimizu N."/>
            <person name="Kawasaki K."/>
            <person name="Minoshima S."/>
            <person name="Evans G.A."/>
            <person name="Athanasiou M."/>
            <person name="Schultz R."/>
            <person name="Roe B.A."/>
            <person name="Chen F."/>
            <person name="Pan H."/>
            <person name="Ramser J."/>
            <person name="Lehrach H."/>
            <person name="Reinhardt R."/>
            <person name="McCombie W.R."/>
            <person name="de la Bastide M."/>
            <person name="Dedhia N."/>
            <person name="Blocker H."/>
            <person name="Hornischer K."/>
            <person name="Nordsiek G."/>
            <person name="Agarwala R."/>
            <person name="Aravind L."/>
            <person name="Bailey J.A."/>
            <person name="Bateman A."/>
            <person name="Batzoglou S."/>
            <person name="Birney E."/>
            <person name="Bork P."/>
            <person name="Brown D.G."/>
            <person name="Burge C.B."/>
            <person name="Cerutti L."/>
            <person name="Chen H.C."/>
            <person name="Church D."/>
            <person name="Clamp M."/>
            <person name="Copley R.R."/>
            <person name="Doerks T."/>
            <person name="Eddy S.R."/>
            <person name="Eichler E.E."/>
            <person name="Furey T.S."/>
            <person name="Galagan J."/>
            <person name="Gilbert J.G."/>
            <person name="Harmon C."/>
            <person name="Hayashizaki Y."/>
            <person name="Haussler D."/>
            <person name="Hermjakob H."/>
            <person name="Hokamp K."/>
            <person name="Jang W."/>
            <person name="Johnson L.S."/>
            <person name="Jones T.A."/>
            <person name="Kasif S."/>
            <person name="Kaspryzk A."/>
            <person name="Kennedy S."/>
            <person name="Kent W.J."/>
            <person name="Kitts P."/>
            <person name="Koonin E.V."/>
            <person name="Korf I."/>
            <person name="Kulp D."/>
            <person name="Lancet D."/>
            <person name="Lowe T.M."/>
            <person name="McLysaght A."/>
            <person name="Mikkelsen T."/>
            <person name="Moran J.V."/>
            <person name="Mulder N."/>
            <person name="Pollara V.J."/>
            <person name="Ponting C.P."/>
            <person name="Schuler G."/>
            <person name="Schultz J."/>
            <person name="Slater G."/>
            <person name="Smit A.F."/>
            <person name="Stupka E."/>
            <person name="Szustakowski J."/>
            <person name="Thierry-Mieg D."/>
            <person name="Thierry-Mieg J."/>
            <person name="Wagner L."/>
            <person name="Wallis J."/>
            <person name="Wheeler R."/>
            <person name="Williams A."/>
            <person name="Wolf Y.I."/>
            <person name="Wolfe K.H."/>
            <person name="Yang S.P."/>
            <person name="Yeh R.F."/>
            <person name="Collins F."/>
            <person name="Guyer M.S."/>
            <person name="Peterson J."/>
            <person name="Felsenfeld A."/>
            <person name="Wetterstrand K.A."/>
            <person name="Patrinos A."/>
            <person name="Morgan M.J."/>
            <person name="de Jong P."/>
            <person name="Catanese J.J."/>
            <person name="Osoegawa K."/>
            <person name="Shizuya H."/>
            <person name="Choi S."/>
            <person name="Chen Y.J."/>
        </authorList>
    </citation>
    <scope>NUCLEOTIDE SEQUENCE [LARGE SCALE GENOMIC DNA]</scope>
</reference>
<dbReference type="Antibodypedia" id="457">
    <property type="antibodies" value="315 antibodies from 33 providers"/>
</dbReference>
<reference evidence="3 4" key="3">
    <citation type="journal article" date="2005" name="Nature">
        <title>The DNA sequence of the human X chromosome.</title>
        <authorList>
            <person name="Ross M.T."/>
            <person name="Grafham D.V."/>
            <person name="Coffey A.J."/>
            <person name="Scherer S."/>
            <person name="McLay K."/>
            <person name="Muzny D."/>
            <person name="Platzer M."/>
            <person name="Howell G.R."/>
            <person name="Burrows C."/>
            <person name="Bird C.P."/>
            <person name="Frankish A."/>
            <person name="Lovell F.L."/>
            <person name="Howe K.L."/>
            <person name="Ashurst J.L."/>
            <person name="Fulton R.S."/>
            <person name="Sudbrak R."/>
            <person name="Wen G."/>
            <person name="Jones M.C."/>
            <person name="Hurles M.E."/>
            <person name="Andrews T.D."/>
            <person name="Scott C.E."/>
            <person name="Searle S."/>
            <person name="Ramser J."/>
            <person name="Whittaker A."/>
            <person name="Deadman R."/>
            <person name="Carter N.P."/>
            <person name="Hunt S.E."/>
            <person name="Chen R."/>
            <person name="Cree A."/>
            <person name="Gunaratne P."/>
            <person name="Havlak P."/>
            <person name="Hodgson A."/>
            <person name="Metzker M.L."/>
            <person name="Richards S."/>
            <person name="Scott G."/>
            <person name="Steffen D."/>
            <person name="Sodergren E."/>
            <person name="Wheeler D.A."/>
            <person name="Worley K.C."/>
            <person name="Ainscough R."/>
            <person name="Ambrose K.D."/>
            <person name="Ansari-Lari M.A."/>
            <person name="Aradhya S."/>
            <person name="Ashwell R.I."/>
            <person name="Babbage A.K."/>
            <person name="Bagguley C.L."/>
            <person name="Ballabio A."/>
            <person name="Banerjee R."/>
            <person name="Barker G.E."/>
            <person name="Barlow K.F."/>
            <person name="Barrett I.P."/>
            <person name="Bates K.N."/>
            <person name="Beare D.M."/>
            <person name="Beasley H."/>
            <person name="Beasley O."/>
            <person name="Beck A."/>
            <person name="Bethel G."/>
            <person name="Blechschmidt K."/>
            <person name="Brady N."/>
            <person name="Bray-Allen S."/>
            <person name="Bridgeman A.M."/>
            <person name="Brown A.J."/>
            <person name="Brown M.J."/>
            <person name="Bonnin D."/>
            <person name="Bruford E.A."/>
            <person name="Buhay C."/>
            <person name="Burch P."/>
            <person name="Burford D."/>
            <person name="Burgess J."/>
            <person name="Burrill W."/>
            <person name="Burton J."/>
            <person name="Bye J.M."/>
            <person name="Carder C."/>
            <person name="Carrel L."/>
            <person name="Chako J."/>
            <person name="Chapman J.C."/>
            <person name="Chavez D."/>
            <person name="Chen E."/>
            <person name="Chen G."/>
            <person name="Chen Y."/>
            <person name="Chen Z."/>
            <person name="Chinault C."/>
            <person name="Ciccodicola A."/>
            <person name="Clark S.Y."/>
            <person name="Clarke G."/>
            <person name="Clee C.M."/>
            <person name="Clegg S."/>
            <person name="Clerc-Blankenburg K."/>
            <person name="Clifford K."/>
            <person name="Cobley V."/>
            <person name="Cole C.G."/>
            <person name="Conquer J.S."/>
            <person name="Corby N."/>
            <person name="Connor R.E."/>
            <person name="David R."/>
            <person name="Davies J."/>
            <person name="Davis C."/>
            <person name="Davis J."/>
            <person name="Delgado O."/>
            <person name="Deshazo D."/>
            <person name="Dhami P."/>
            <person name="Ding Y."/>
            <person name="Dinh H."/>
            <person name="Dodsworth S."/>
            <person name="Draper H."/>
            <person name="Dugan-Rocha S."/>
            <person name="Dunham A."/>
            <person name="Dunn M."/>
            <person name="Durbin K.J."/>
            <person name="Dutta I."/>
            <person name="Eades T."/>
            <person name="Ellwood M."/>
            <person name="Emery-Cohen A."/>
            <person name="Errington H."/>
            <person name="Evans K.L."/>
            <person name="Faulkner L."/>
            <person name="Francis F."/>
            <person name="Frankland J."/>
            <person name="Fraser A.E."/>
            <person name="Galgoczy P."/>
            <person name="Gilbert J."/>
            <person name="Gill R."/>
            <person name="Glockner G."/>
            <person name="Gregory S.G."/>
            <person name="Gribble S."/>
            <person name="Griffiths C."/>
            <person name="Grocock R."/>
            <person name="Gu Y."/>
            <person name="Gwilliam R."/>
            <person name="Hamilton C."/>
            <person name="Hart E.A."/>
            <person name="Hawes A."/>
            <person name="Heath P.D."/>
            <person name="Heitmann K."/>
            <person name="Hennig S."/>
            <person name="Hernandez J."/>
            <person name="Hinzmann B."/>
            <person name="Ho S."/>
            <person name="Hoffs M."/>
            <person name="Howden P.J."/>
            <person name="Huckle E.J."/>
            <person name="Hume J."/>
            <person name="Hunt P.J."/>
            <person name="Hunt A.R."/>
            <person name="Isherwood J."/>
            <person name="Jacob L."/>
            <person name="Johnson D."/>
            <person name="Jones S."/>
            <person name="de Jong P.J."/>
            <person name="Joseph S.S."/>
            <person name="Keenan S."/>
            <person name="Kelly S."/>
            <person name="Kershaw J.K."/>
            <person name="Khan Z."/>
            <person name="Kioschis P."/>
            <person name="Klages S."/>
            <person name="Knights A.J."/>
            <person name="Kosiura A."/>
            <person name="Kovar-Smith C."/>
            <person name="Laird G.K."/>
            <person name="Langford C."/>
            <person name="Lawlor S."/>
            <person name="Leversha M."/>
            <person name="Lewis L."/>
            <person name="Liu W."/>
            <person name="Lloyd C."/>
            <person name="Lloyd D.M."/>
            <person name="Loulseged H."/>
            <person name="Loveland J.E."/>
            <person name="Lovell J.D."/>
            <person name="Lozado R."/>
            <person name="Lu J."/>
            <person name="Lyne R."/>
            <person name="Ma J."/>
            <person name="Maheshwari M."/>
            <person name="Matthews L.H."/>
            <person name="McDowall J."/>
            <person name="McLaren S."/>
            <person name="McMurray A."/>
            <person name="Meidl P."/>
            <person name="Meitinger T."/>
            <person name="Milne S."/>
            <person name="Miner G."/>
            <person name="Mistry S.L."/>
            <person name="Morgan M."/>
            <person name="Morris S."/>
            <person name="Muller I."/>
            <person name="Mullikin J.C."/>
            <person name="Nguyen N."/>
            <person name="Nordsiek G."/>
            <person name="Nyakatura G."/>
            <person name="O'Dell C.N."/>
            <person name="Okwuonu G."/>
            <person name="Palmer S."/>
            <person name="Pandian R."/>
            <person name="Parker D."/>
            <person name="Parrish J."/>
            <person name="Pasternak S."/>
            <person name="Patel D."/>
            <person name="Pearce A.V."/>
            <person name="Pearson D.M."/>
            <person name="Pelan S.E."/>
            <person name="Perez L."/>
            <person name="Porter K.M."/>
            <person name="Ramsey Y."/>
            <person name="Reichwald K."/>
            <person name="Rhodes S."/>
            <person name="Ridler K.A."/>
            <person name="Schlessinger D."/>
            <person name="Schueler M.G."/>
            <person name="Sehra H.K."/>
            <person name="Shaw-Smith C."/>
            <person name="Shen H."/>
            <person name="Sheridan E.M."/>
            <person name="Shownkeen R."/>
            <person name="Skuce C.D."/>
            <person name="Smith M.L."/>
            <person name="Sotheran E.C."/>
            <person name="Steingruber H.E."/>
            <person name="Steward C.A."/>
            <person name="Storey R."/>
            <person name="Swann R.M."/>
            <person name="Swarbreck D."/>
            <person name="Tabor P.E."/>
            <person name="Taudien S."/>
            <person name="Taylor T."/>
            <person name="Teague B."/>
            <person name="Thomas K."/>
            <person name="Thorpe A."/>
            <person name="Timms K."/>
            <person name="Tracey A."/>
            <person name="Trevanion S."/>
            <person name="Tromans A.C."/>
            <person name="d'Urso M."/>
            <person name="Verduzco D."/>
            <person name="Villasana D."/>
            <person name="Waldron L."/>
            <person name="Wall M."/>
            <person name="Wang Q."/>
            <person name="Warren J."/>
            <person name="Warry G.L."/>
            <person name="Wei X."/>
            <person name="West A."/>
            <person name="Whitehead S.L."/>
            <person name="Whiteley M.N."/>
            <person name="Wilkinson J.E."/>
            <person name="Willey D.L."/>
            <person name="Williams G."/>
            <person name="Williams L."/>
            <person name="Williamson A."/>
            <person name="Williamson H."/>
            <person name="Wilming L."/>
            <person name="Woodmansey R.L."/>
            <person name="Wray P.W."/>
            <person name="Yen J."/>
            <person name="Zhang J."/>
            <person name="Zhou J."/>
            <person name="Zoghbi H."/>
            <person name="Zorilla S."/>
            <person name="Buck D."/>
            <person name="Reinhardt R."/>
            <person name="Poustka A."/>
            <person name="Rosenthal A."/>
            <person name="Lehrach H."/>
            <person name="Meindl A."/>
            <person name="Minx P.J."/>
            <person name="Hillier L.W."/>
            <person name="Willard H.F."/>
            <person name="Wilson R.K."/>
            <person name="Waterston R.H."/>
            <person name="Rice C.M."/>
            <person name="Vaudin M."/>
            <person name="Coulson A."/>
            <person name="Nelson D.L."/>
            <person name="Weinstock G."/>
            <person name="Sulston J.E."/>
            <person name="Durbin R."/>
            <person name="Hubbard T."/>
            <person name="Gibbs R.A."/>
            <person name="Beck S."/>
            <person name="Rogers J."/>
            <person name="Bentley D.R."/>
        </authorList>
    </citation>
    <scope>NUCLEOTIDE SEQUENCE [LARGE SCALE GENOMIC DNA]</scope>
</reference>
<evidence type="ECO:0000313" key="3">
    <source>
        <dbReference type="Ensembl" id="ENSP00000495713.1"/>
    </source>
</evidence>
<dbReference type="FunFam" id="4.10.92.10:FF:000001">
    <property type="entry name" value="5-aminolevulinate synthase"/>
    <property type="match status" value="1"/>
</dbReference>
<evidence type="ECO:0000256" key="1">
    <source>
        <dbReference type="SAM" id="SignalP"/>
    </source>
</evidence>
<dbReference type="Ensembl" id="ENST00000493869.2">
    <property type="protein sequence ID" value="ENSP00000495713.1"/>
    <property type="gene ID" value="ENSG00000158578.22"/>
</dbReference>
<dbReference type="GO" id="GO:0005759">
    <property type="term" value="C:mitochondrial matrix"/>
    <property type="evidence" value="ECO:0007669"/>
    <property type="project" value="InterPro"/>
</dbReference>
<reference evidence="3" key="5">
    <citation type="submission" date="2025-09" db="UniProtKB">
        <authorList>
            <consortium name="Ensembl"/>
        </authorList>
    </citation>
    <scope>IDENTIFICATION</scope>
</reference>
<dbReference type="Bgee" id="ENSG00000158578">
    <property type="expression patterns" value="Expressed in trabecular bone tissue and 110 other cell types or tissues"/>
</dbReference>
<gene>
    <name evidence="3" type="primary">ALAS2</name>
</gene>
<evidence type="ECO:0000313" key="4">
    <source>
        <dbReference type="Proteomes" id="UP000005640"/>
    </source>
</evidence>
<reference evidence="3 4" key="2">
    <citation type="journal article" date="2004" name="Nature">
        <title>Finishing the euchromatic sequence of the human genome.</title>
        <authorList>
            <consortium name="International Human Genome Sequencing Consortium"/>
        </authorList>
    </citation>
    <scope>NUCLEOTIDE SEQUENCE [LARGE SCALE GENOMIC DNA]</scope>
</reference>
<keyword evidence="5 6" id="KW-1267">Proteomics identification</keyword>
<dbReference type="OpenTargets" id="ENSG00000158578"/>
<dbReference type="InterPro" id="IPR015118">
    <property type="entry name" value="5aminolev_synth_preseq"/>
</dbReference>
<organism evidence="3 4">
    <name type="scientific">Homo sapiens</name>
    <name type="common">Human</name>
    <dbReference type="NCBI Taxonomy" id="9606"/>
    <lineage>
        <taxon>Eukaryota</taxon>
        <taxon>Metazoa</taxon>
        <taxon>Chordata</taxon>
        <taxon>Craniata</taxon>
        <taxon>Vertebrata</taxon>
        <taxon>Euteleostomi</taxon>
        <taxon>Mammalia</taxon>
        <taxon>Eutheria</taxon>
        <taxon>Euarchontoglires</taxon>
        <taxon>Primates</taxon>
        <taxon>Haplorrhini</taxon>
        <taxon>Catarrhini</taxon>
        <taxon>Hominidae</taxon>
        <taxon>Homo</taxon>
    </lineage>
</organism>
<proteinExistence type="evidence at protein level"/>
<dbReference type="Pfam" id="PF09029">
    <property type="entry name" value="Preseq_ALAS"/>
    <property type="match status" value="1"/>
</dbReference>